<evidence type="ECO:0000313" key="1">
    <source>
        <dbReference type="EMBL" id="AOX18303.1"/>
    </source>
</evidence>
<evidence type="ECO:0000313" key="2">
    <source>
        <dbReference type="Proteomes" id="UP000179145"/>
    </source>
</evidence>
<dbReference type="eggNOG" id="COG5447">
    <property type="taxonomic scope" value="Bacteria"/>
</dbReference>
<organism evidence="1 2">
    <name type="scientific">Kozakia baliensis</name>
    <dbReference type="NCBI Taxonomy" id="153496"/>
    <lineage>
        <taxon>Bacteria</taxon>
        <taxon>Pseudomonadati</taxon>
        <taxon>Pseudomonadota</taxon>
        <taxon>Alphaproteobacteria</taxon>
        <taxon>Acetobacterales</taxon>
        <taxon>Acetobacteraceae</taxon>
        <taxon>Kozakia</taxon>
    </lineage>
</organism>
<dbReference type="Proteomes" id="UP000179145">
    <property type="component" value="Chromosome"/>
</dbReference>
<name>A0A1D8UXC8_9PROT</name>
<dbReference type="EMBL" id="CP014674">
    <property type="protein sequence ID" value="AOX18303.1"/>
    <property type="molecule type" value="Genomic_DNA"/>
</dbReference>
<dbReference type="KEGG" id="kba:A0U89_11620"/>
<accession>A0A1D8UXC8</accession>
<dbReference type="Gene3D" id="3.40.1530.20">
    <property type="entry name" value="Protein of unknown function (DUF1491)"/>
    <property type="match status" value="1"/>
</dbReference>
<proteinExistence type="predicted"/>
<protein>
    <recommendedName>
        <fullName evidence="3">GTP-binding protein Era</fullName>
    </recommendedName>
</protein>
<evidence type="ECO:0008006" key="3">
    <source>
        <dbReference type="Google" id="ProtNLM"/>
    </source>
</evidence>
<sequence>MEARVKTGFWARALLRRIAATGRSAMVLHRGDEDAGAVLITLMDRKGGFAILRESSANQGWERVTLADAAASDTYIARQRNYDPDLWVLELETDSVEEPVEKTLGTRRDQGAA</sequence>
<gene>
    <name evidence="1" type="ORF">A0U89_11620</name>
</gene>
<dbReference type="InterPro" id="IPR009964">
    <property type="entry name" value="DUF1491"/>
</dbReference>
<dbReference type="Pfam" id="PF07372">
    <property type="entry name" value="DUF1491"/>
    <property type="match status" value="1"/>
</dbReference>
<keyword evidence="2" id="KW-1185">Reference proteome</keyword>
<dbReference type="STRING" id="153496.A0U89_11620"/>
<reference evidence="1 2" key="1">
    <citation type="journal article" date="2016" name="Microb. Cell Fact.">
        <title>Dissection of exopolysaccharide biosynthesis in Kozakia baliensis.</title>
        <authorList>
            <person name="Brandt J.U."/>
            <person name="Jakob F."/>
            <person name="Behr J."/>
            <person name="Geissler A.J."/>
            <person name="Vogel R.F."/>
        </authorList>
    </citation>
    <scope>NUCLEOTIDE SEQUENCE [LARGE SCALE GENOMIC DNA]</scope>
    <source>
        <strain evidence="1 2">DSM 14400</strain>
    </source>
</reference>
<dbReference type="AlphaFoldDB" id="A0A1D8UXC8"/>